<dbReference type="AlphaFoldDB" id="Q6FTA8"/>
<sequence length="117" mass="13763">MPLLVYKILFSTELCYAPRCDWEYLSQPCHTRKPTFSVLWDSRAILGEETKRVAVTGSASIFSIFSIIFQLIVRGDYLLVSTYVHGHMKYYVHGYMCISLFTQTHDRHVQQYNRVQF</sequence>
<proteinExistence type="predicted"/>
<evidence type="ECO:0000313" key="3">
    <source>
        <dbReference type="Proteomes" id="UP000002428"/>
    </source>
</evidence>
<dbReference type="KEGG" id="cgr:2888245"/>
<name>Q6FTA8_CANGA</name>
<accession>Q6FTA8</accession>
<gene>
    <name evidence="1 2" type="ordered locus">CAGL0G03993g</name>
</gene>
<evidence type="ECO:0000313" key="2">
    <source>
        <dbReference type="EMBL" id="CAG59463.1"/>
    </source>
</evidence>
<dbReference type="Proteomes" id="UP000002428">
    <property type="component" value="Chromosome G"/>
</dbReference>
<protein>
    <submittedName>
        <fullName evidence="2">Uncharacterized protein</fullName>
    </submittedName>
</protein>
<keyword evidence="3" id="KW-1185">Reference proteome</keyword>
<dbReference type="EMBL" id="CR380953">
    <property type="protein sequence ID" value="CAG59463.1"/>
    <property type="molecule type" value="Genomic_DNA"/>
</dbReference>
<dbReference type="VEuPathDB" id="FungiDB:CAGL0G03993g"/>
<dbReference type="RefSeq" id="XP_446536.1">
    <property type="nucleotide sequence ID" value="XM_446536.1"/>
</dbReference>
<reference evidence="2 3" key="1">
    <citation type="journal article" date="2004" name="Nature">
        <title>Genome evolution in yeasts.</title>
        <authorList>
            <consortium name="Genolevures"/>
            <person name="Dujon B."/>
            <person name="Sherman D."/>
            <person name="Fischer G."/>
            <person name="Durrens P."/>
            <person name="Casaregola S."/>
            <person name="Lafontaine I."/>
            <person name="de Montigny J."/>
            <person name="Marck C."/>
            <person name="Neuveglise C."/>
            <person name="Talla E."/>
            <person name="Goffard N."/>
            <person name="Frangeul L."/>
            <person name="Aigle M."/>
            <person name="Anthouard V."/>
            <person name="Babour A."/>
            <person name="Barbe V."/>
            <person name="Barnay S."/>
            <person name="Blanchin S."/>
            <person name="Beckerich J.M."/>
            <person name="Beyne E."/>
            <person name="Bleykasten C."/>
            <person name="Boisrame A."/>
            <person name="Boyer J."/>
            <person name="Cattolico L."/>
            <person name="Confanioleri F."/>
            <person name="de Daruvar A."/>
            <person name="Despons L."/>
            <person name="Fabre E."/>
            <person name="Fairhead C."/>
            <person name="Ferry-Dumazet H."/>
            <person name="Groppi A."/>
            <person name="Hantraye F."/>
            <person name="Hennequin C."/>
            <person name="Jauniaux N."/>
            <person name="Joyet P."/>
            <person name="Kachouri R."/>
            <person name="Kerrest A."/>
            <person name="Koszul R."/>
            <person name="Lemaire M."/>
            <person name="Lesur I."/>
            <person name="Ma L."/>
            <person name="Muller H."/>
            <person name="Nicaud J.M."/>
            <person name="Nikolski M."/>
            <person name="Oztas S."/>
            <person name="Ozier-Kalogeropoulos O."/>
            <person name="Pellenz S."/>
            <person name="Potier S."/>
            <person name="Richard G.F."/>
            <person name="Straub M.L."/>
            <person name="Suleau A."/>
            <person name="Swennene D."/>
            <person name="Tekaia F."/>
            <person name="Wesolowski-Louvel M."/>
            <person name="Westhof E."/>
            <person name="Wirth B."/>
            <person name="Zeniou-Meyer M."/>
            <person name="Zivanovic I."/>
            <person name="Bolotin-Fukuhara M."/>
            <person name="Thierry A."/>
            <person name="Bouchier C."/>
            <person name="Caudron B."/>
            <person name="Scarpelli C."/>
            <person name="Gaillardin C."/>
            <person name="Weissenbach J."/>
            <person name="Wincker P."/>
            <person name="Souciet J.L."/>
        </authorList>
    </citation>
    <scope>NUCLEOTIDE SEQUENCE [LARGE SCALE GENOMIC DNA]</scope>
    <source>
        <strain evidence="3">ATCC 2001 / BCRC 20586 / JCM 3761 / NBRC 0622 / NRRL Y-65 / CBS 138</strain>
    </source>
</reference>
<dbReference type="HOGENOM" id="CLU_2084564_0_0_1"/>
<evidence type="ECO:0000313" key="1">
    <source>
        <dbReference type="CGD" id="CAL0129620"/>
    </source>
</evidence>
<dbReference type="CGD" id="CAL0129620">
    <property type="gene designation" value="CAGL0G03993g"/>
</dbReference>
<dbReference type="InParanoid" id="Q6FTA8"/>
<organism evidence="2 3">
    <name type="scientific">Candida glabrata (strain ATCC 2001 / BCRC 20586 / JCM 3761 / NBRC 0622 / NRRL Y-65 / CBS 138)</name>
    <name type="common">Yeast</name>
    <name type="synonym">Nakaseomyces glabratus</name>
    <dbReference type="NCBI Taxonomy" id="284593"/>
    <lineage>
        <taxon>Eukaryota</taxon>
        <taxon>Fungi</taxon>
        <taxon>Dikarya</taxon>
        <taxon>Ascomycota</taxon>
        <taxon>Saccharomycotina</taxon>
        <taxon>Saccharomycetes</taxon>
        <taxon>Saccharomycetales</taxon>
        <taxon>Saccharomycetaceae</taxon>
        <taxon>Nakaseomyces</taxon>
    </lineage>
</organism>